<evidence type="ECO:0000256" key="2">
    <source>
        <dbReference type="ARBA" id="ARBA00022448"/>
    </source>
</evidence>
<protein>
    <submittedName>
        <fullName evidence="14">Inward rectifier potassium channel</fullName>
    </submittedName>
</protein>
<dbReference type="GO" id="GO:0005886">
    <property type="term" value="C:plasma membrane"/>
    <property type="evidence" value="ECO:0007669"/>
    <property type="project" value="TreeGrafter"/>
</dbReference>
<evidence type="ECO:0000256" key="6">
    <source>
        <dbReference type="ARBA" id="ARBA00022958"/>
    </source>
</evidence>
<accession>I3C945</accession>
<dbReference type="InterPro" id="IPR014756">
    <property type="entry name" value="Ig_E-set"/>
</dbReference>
<reference evidence="14 15" key="1">
    <citation type="submission" date="2012-02" db="EMBL/GenBank/DDBJ databases">
        <title>Improved High-Quality Draft genome of Joostella marina DSM 19592.</title>
        <authorList>
            <consortium name="US DOE Joint Genome Institute (JGI-PGF)"/>
            <person name="Lucas S."/>
            <person name="Copeland A."/>
            <person name="Lapidus A."/>
            <person name="Bruce D."/>
            <person name="Goodwin L."/>
            <person name="Pitluck S."/>
            <person name="Peters L."/>
            <person name="Chertkov O."/>
            <person name="Ovchinnikova G."/>
            <person name="Kyrpides N."/>
            <person name="Mavromatis K."/>
            <person name="Detter J.C."/>
            <person name="Han C."/>
            <person name="Land M."/>
            <person name="Hauser L."/>
            <person name="Markowitz V."/>
            <person name="Cheng J.-F."/>
            <person name="Hugenholtz P."/>
            <person name="Woyke T."/>
            <person name="Wu D."/>
            <person name="Tindall B."/>
            <person name="Brambilla E."/>
            <person name="Klenk H.-P."/>
            <person name="Eisen J.A."/>
        </authorList>
    </citation>
    <scope>NUCLEOTIDE SEQUENCE [LARGE SCALE GENOMIC DNA]</scope>
    <source>
        <strain evidence="14 15">DSM 19592</strain>
    </source>
</reference>
<dbReference type="InterPro" id="IPR013099">
    <property type="entry name" value="K_chnl_dom"/>
</dbReference>
<evidence type="ECO:0000256" key="9">
    <source>
        <dbReference type="ARBA" id="ARBA00023136"/>
    </source>
</evidence>
<dbReference type="GO" id="GO:0034702">
    <property type="term" value="C:monoatomic ion channel complex"/>
    <property type="evidence" value="ECO:0007669"/>
    <property type="project" value="UniProtKB-KW"/>
</dbReference>
<dbReference type="OrthoDB" id="9813518at2"/>
<dbReference type="RefSeq" id="WP_008614135.1">
    <property type="nucleotide sequence ID" value="NZ_JH651379.1"/>
</dbReference>
<dbReference type="STRING" id="926559.JoomaDRAFT_3191"/>
<feature type="domain" description="Potassium channel" evidence="12">
    <location>
        <begin position="75"/>
        <end position="141"/>
    </location>
</feature>
<dbReference type="InterPro" id="IPR041647">
    <property type="entry name" value="IRK_C"/>
</dbReference>
<feature type="domain" description="Inward rectifier potassium channel C-terminal" evidence="13">
    <location>
        <begin position="152"/>
        <end position="303"/>
    </location>
</feature>
<dbReference type="Pfam" id="PF07885">
    <property type="entry name" value="Ion_trans_2"/>
    <property type="match status" value="1"/>
</dbReference>
<evidence type="ECO:0000259" key="13">
    <source>
        <dbReference type="Pfam" id="PF17655"/>
    </source>
</evidence>
<evidence type="ECO:0000256" key="11">
    <source>
        <dbReference type="SAM" id="Phobius"/>
    </source>
</evidence>
<dbReference type="Proteomes" id="UP000004690">
    <property type="component" value="Unassembled WGS sequence"/>
</dbReference>
<evidence type="ECO:0000313" key="14">
    <source>
        <dbReference type="EMBL" id="EIJ40138.1"/>
    </source>
</evidence>
<evidence type="ECO:0000259" key="12">
    <source>
        <dbReference type="Pfam" id="PF07885"/>
    </source>
</evidence>
<proteinExistence type="predicted"/>
<gene>
    <name evidence="14" type="ORF">JoomaDRAFT_3191</name>
</gene>
<dbReference type="SUPFAM" id="SSF81296">
    <property type="entry name" value="E set domains"/>
    <property type="match status" value="1"/>
</dbReference>
<name>I3C945_9FLAO</name>
<keyword evidence="4 11" id="KW-0812">Transmembrane</keyword>
<dbReference type="AlphaFoldDB" id="I3C945"/>
<keyword evidence="2" id="KW-0813">Transport</keyword>
<evidence type="ECO:0000313" key="15">
    <source>
        <dbReference type="Proteomes" id="UP000004690"/>
    </source>
</evidence>
<dbReference type="PANTHER" id="PTHR11767">
    <property type="entry name" value="INWARD RECTIFIER POTASSIUM CHANNEL"/>
    <property type="match status" value="1"/>
</dbReference>
<evidence type="ECO:0000256" key="1">
    <source>
        <dbReference type="ARBA" id="ARBA00004141"/>
    </source>
</evidence>
<dbReference type="HOGENOM" id="CLU_022738_2_0_10"/>
<keyword evidence="5" id="KW-0851">Voltage-gated channel</keyword>
<evidence type="ECO:0000256" key="8">
    <source>
        <dbReference type="ARBA" id="ARBA00023065"/>
    </source>
</evidence>
<organism evidence="14 15">
    <name type="scientific">Galbibacter orientalis DSM 19592</name>
    <dbReference type="NCBI Taxonomy" id="926559"/>
    <lineage>
        <taxon>Bacteria</taxon>
        <taxon>Pseudomonadati</taxon>
        <taxon>Bacteroidota</taxon>
        <taxon>Flavobacteriia</taxon>
        <taxon>Flavobacteriales</taxon>
        <taxon>Flavobacteriaceae</taxon>
        <taxon>Galbibacter</taxon>
    </lineage>
</organism>
<evidence type="ECO:0000256" key="3">
    <source>
        <dbReference type="ARBA" id="ARBA00022538"/>
    </source>
</evidence>
<evidence type="ECO:0000256" key="7">
    <source>
        <dbReference type="ARBA" id="ARBA00022989"/>
    </source>
</evidence>
<dbReference type="InterPro" id="IPR016449">
    <property type="entry name" value="K_chnl_inward-rec_Kir"/>
</dbReference>
<dbReference type="eggNOG" id="COG0395">
    <property type="taxonomic scope" value="Bacteria"/>
</dbReference>
<dbReference type="Gene3D" id="2.60.40.1400">
    <property type="entry name" value="G protein-activated inward rectifier potassium channel 1"/>
    <property type="match status" value="1"/>
</dbReference>
<evidence type="ECO:0000256" key="5">
    <source>
        <dbReference type="ARBA" id="ARBA00022882"/>
    </source>
</evidence>
<keyword evidence="6" id="KW-0630">Potassium</keyword>
<keyword evidence="7 11" id="KW-1133">Transmembrane helix</keyword>
<dbReference type="GO" id="GO:0005242">
    <property type="term" value="F:inward rectifier potassium channel activity"/>
    <property type="evidence" value="ECO:0007669"/>
    <property type="project" value="InterPro"/>
</dbReference>
<evidence type="ECO:0000256" key="4">
    <source>
        <dbReference type="ARBA" id="ARBA00022692"/>
    </source>
</evidence>
<dbReference type="Pfam" id="PF17655">
    <property type="entry name" value="IRK_C"/>
    <property type="match status" value="1"/>
</dbReference>
<sequence>MVKRLKDIGFGLNATKNVKRFITEDGRFNTSHINKKSIFESTYSYLIRISWISFFCYVLLAYILINVLFALGYVFIGVNDISAYESPYFIDNFLNAFLFSSQTITTVGYGVMSPSGTASGILASFEALVGLLSFSFTTGLLYGRFSKPKTLISFSKNFVVRPFRNKRALMIKVMNTSRNILIKPKVDVTLILHKLVNGYFQPEYFNLKLERKTITYLPTTWTIVHEIDEESPFFNLTKEKIEEYKAEIVVLFSYYDDAFNNEIYDVKSYLYRDLIIDKKFTKSYGYGEEGRLVIDHSMLHDIENL</sequence>
<dbReference type="PRINTS" id="PR01320">
    <property type="entry name" value="KIRCHANNEL"/>
</dbReference>
<dbReference type="GO" id="GO:1990573">
    <property type="term" value="P:potassium ion import across plasma membrane"/>
    <property type="evidence" value="ECO:0007669"/>
    <property type="project" value="TreeGrafter"/>
</dbReference>
<keyword evidence="15" id="KW-1185">Reference proteome</keyword>
<dbReference type="GO" id="GO:0034765">
    <property type="term" value="P:regulation of monoatomic ion transmembrane transport"/>
    <property type="evidence" value="ECO:0007669"/>
    <property type="project" value="TreeGrafter"/>
</dbReference>
<dbReference type="InterPro" id="IPR013518">
    <property type="entry name" value="K_chnl_inward-rec_Kir_cyto"/>
</dbReference>
<feature type="transmembrane region" description="Helical" evidence="11">
    <location>
        <begin position="51"/>
        <end position="76"/>
    </location>
</feature>
<comment type="subcellular location">
    <subcellularLocation>
        <location evidence="1">Membrane</location>
        <topology evidence="1">Multi-pass membrane protein</topology>
    </subcellularLocation>
</comment>
<dbReference type="EMBL" id="JH651379">
    <property type="protein sequence ID" value="EIJ40138.1"/>
    <property type="molecule type" value="Genomic_DNA"/>
</dbReference>
<dbReference type="Gene3D" id="1.10.287.70">
    <property type="match status" value="1"/>
</dbReference>
<keyword evidence="10 14" id="KW-0407">Ion channel</keyword>
<keyword evidence="8" id="KW-0406">Ion transport</keyword>
<keyword evidence="9 11" id="KW-0472">Membrane</keyword>
<feature type="transmembrane region" description="Helical" evidence="11">
    <location>
        <begin position="121"/>
        <end position="142"/>
    </location>
</feature>
<evidence type="ECO:0000256" key="10">
    <source>
        <dbReference type="ARBA" id="ARBA00023303"/>
    </source>
</evidence>
<dbReference type="SUPFAM" id="SSF81324">
    <property type="entry name" value="Voltage-gated potassium channels"/>
    <property type="match status" value="1"/>
</dbReference>
<keyword evidence="3" id="KW-0633">Potassium transport</keyword>